<proteinExistence type="predicted"/>
<evidence type="ECO:0000313" key="1">
    <source>
        <dbReference type="EMBL" id="EME83974.1"/>
    </source>
</evidence>
<dbReference type="AlphaFoldDB" id="M2ZYE8"/>
<dbReference type="KEGG" id="pfj:MYCFIDRAFT_207118"/>
<sequence length="92" mass="10525">MFLNPKERIVSDDAEILDFANNDASFRLLAAMALAFNWATAIGSRDVDAVEVFEAAFLPRTKGRLKDLVGRHHGGIRLEINWCRWYWRVDSS</sequence>
<dbReference type="GeneID" id="19336556"/>
<evidence type="ECO:0000313" key="2">
    <source>
        <dbReference type="Proteomes" id="UP000016932"/>
    </source>
</evidence>
<dbReference type="EMBL" id="KB446557">
    <property type="protein sequence ID" value="EME83974.1"/>
    <property type="molecule type" value="Genomic_DNA"/>
</dbReference>
<name>M2ZYE8_PSEFD</name>
<dbReference type="HOGENOM" id="CLU_2414236_0_0_1"/>
<dbReference type="Proteomes" id="UP000016932">
    <property type="component" value="Unassembled WGS sequence"/>
</dbReference>
<dbReference type="VEuPathDB" id="FungiDB:MYCFIDRAFT_207118"/>
<gene>
    <name evidence="1" type="ORF">MYCFIDRAFT_207118</name>
</gene>
<keyword evidence="2" id="KW-1185">Reference proteome</keyword>
<organism evidence="1 2">
    <name type="scientific">Pseudocercospora fijiensis (strain CIRAD86)</name>
    <name type="common">Black leaf streak disease fungus</name>
    <name type="synonym">Mycosphaerella fijiensis</name>
    <dbReference type="NCBI Taxonomy" id="383855"/>
    <lineage>
        <taxon>Eukaryota</taxon>
        <taxon>Fungi</taxon>
        <taxon>Dikarya</taxon>
        <taxon>Ascomycota</taxon>
        <taxon>Pezizomycotina</taxon>
        <taxon>Dothideomycetes</taxon>
        <taxon>Dothideomycetidae</taxon>
        <taxon>Mycosphaerellales</taxon>
        <taxon>Mycosphaerellaceae</taxon>
        <taxon>Pseudocercospora</taxon>
    </lineage>
</organism>
<accession>M2ZYE8</accession>
<dbReference type="RefSeq" id="XP_007924598.1">
    <property type="nucleotide sequence ID" value="XM_007926407.1"/>
</dbReference>
<reference evidence="1 2" key="1">
    <citation type="journal article" date="2012" name="PLoS Pathog.">
        <title>Diverse lifestyles and strategies of plant pathogenesis encoded in the genomes of eighteen Dothideomycetes fungi.</title>
        <authorList>
            <person name="Ohm R.A."/>
            <person name="Feau N."/>
            <person name="Henrissat B."/>
            <person name="Schoch C.L."/>
            <person name="Horwitz B.A."/>
            <person name="Barry K.W."/>
            <person name="Condon B.J."/>
            <person name="Copeland A.C."/>
            <person name="Dhillon B."/>
            <person name="Glaser F."/>
            <person name="Hesse C.N."/>
            <person name="Kosti I."/>
            <person name="LaButti K."/>
            <person name="Lindquist E.A."/>
            <person name="Lucas S."/>
            <person name="Salamov A.A."/>
            <person name="Bradshaw R.E."/>
            <person name="Ciuffetti L."/>
            <person name="Hamelin R.C."/>
            <person name="Kema G.H.J."/>
            <person name="Lawrence C."/>
            <person name="Scott J.A."/>
            <person name="Spatafora J.W."/>
            <person name="Turgeon B.G."/>
            <person name="de Wit P.J.G.M."/>
            <person name="Zhong S."/>
            <person name="Goodwin S.B."/>
            <person name="Grigoriev I.V."/>
        </authorList>
    </citation>
    <scope>NUCLEOTIDE SEQUENCE [LARGE SCALE GENOMIC DNA]</scope>
    <source>
        <strain evidence="1 2">CIRAD86</strain>
    </source>
</reference>
<protein>
    <submittedName>
        <fullName evidence="1">Uncharacterized protein</fullName>
    </submittedName>
</protein>